<sequence>MKIPWNNKFLDEFENLAGLTLEETQILRTRIAGYTRVKQAQTLHMSESKVDRLIKKCKIKYDKYQPYSDILPKRKDLDF</sequence>
<organism evidence="1">
    <name type="scientific">Siphoviridae sp. ctqzz19</name>
    <dbReference type="NCBI Taxonomy" id="2825682"/>
    <lineage>
        <taxon>Viruses</taxon>
        <taxon>Duplodnaviria</taxon>
        <taxon>Heunggongvirae</taxon>
        <taxon>Uroviricota</taxon>
        <taxon>Caudoviricetes</taxon>
    </lineage>
</organism>
<dbReference type="SUPFAM" id="SSF46894">
    <property type="entry name" value="C-terminal effector domain of the bipartite response regulators"/>
    <property type="match status" value="1"/>
</dbReference>
<proteinExistence type="predicted"/>
<dbReference type="GO" id="GO:0003677">
    <property type="term" value="F:DNA binding"/>
    <property type="evidence" value="ECO:0007669"/>
    <property type="project" value="InterPro"/>
</dbReference>
<dbReference type="InterPro" id="IPR016032">
    <property type="entry name" value="Sig_transdc_resp-reg_C-effctor"/>
</dbReference>
<evidence type="ECO:0000313" key="1">
    <source>
        <dbReference type="EMBL" id="DAF88601.1"/>
    </source>
</evidence>
<reference evidence="1" key="1">
    <citation type="journal article" date="2021" name="Proc. Natl. Acad. Sci. U.S.A.">
        <title>A Catalog of Tens of Thousands of Viruses from Human Metagenomes Reveals Hidden Associations with Chronic Diseases.</title>
        <authorList>
            <person name="Tisza M.J."/>
            <person name="Buck C.B."/>
        </authorList>
    </citation>
    <scope>NUCLEOTIDE SEQUENCE</scope>
    <source>
        <strain evidence="1">Ctqzz19</strain>
    </source>
</reference>
<protein>
    <submittedName>
        <fullName evidence="1">ECF sigma factor</fullName>
    </submittedName>
</protein>
<accession>A0A8S5U2A9</accession>
<dbReference type="EMBL" id="BK015988">
    <property type="protein sequence ID" value="DAF88601.1"/>
    <property type="molecule type" value="Genomic_DNA"/>
</dbReference>
<dbReference type="GO" id="GO:0006355">
    <property type="term" value="P:regulation of DNA-templated transcription"/>
    <property type="evidence" value="ECO:0007669"/>
    <property type="project" value="InterPro"/>
</dbReference>
<name>A0A8S5U2A9_9CAUD</name>